<gene>
    <name evidence="3" type="primary">srf11</name>
</gene>
<evidence type="ECO:0000259" key="1">
    <source>
        <dbReference type="Pfam" id="PF04717"/>
    </source>
</evidence>
<dbReference type="InterPro" id="IPR037026">
    <property type="entry name" value="Vgr_OB-fold_dom_sf"/>
</dbReference>
<dbReference type="Pfam" id="PF18715">
    <property type="entry name" value="Phage_spike"/>
    <property type="match status" value="1"/>
</dbReference>
<dbReference type="InterPro" id="IPR013046">
    <property type="entry name" value="GpV/Gp45"/>
</dbReference>
<feature type="domain" description="Gp5/Type VI secretion system Vgr protein OB-fold" evidence="1">
    <location>
        <begin position="15"/>
        <end position="82"/>
    </location>
</feature>
<evidence type="ECO:0000259" key="2">
    <source>
        <dbReference type="Pfam" id="PF18715"/>
    </source>
</evidence>
<dbReference type="NCBIfam" id="TIGR01644">
    <property type="entry name" value="phage_P2_V"/>
    <property type="match status" value="1"/>
</dbReference>
<dbReference type="Gene3D" id="2.40.50.230">
    <property type="entry name" value="Gp5 N-terminal domain"/>
    <property type="match status" value="1"/>
</dbReference>
<dbReference type="InterPro" id="IPR040629">
    <property type="entry name" value="Phage_spike"/>
</dbReference>
<evidence type="ECO:0000313" key="3">
    <source>
        <dbReference type="EMBL" id="QCI62413.1"/>
    </source>
</evidence>
<accession>A0A4Y5KX21</accession>
<reference evidence="3" key="1">
    <citation type="journal article" date="2019" name="J. Appl. Microbiol.">
        <title>Characterization of maltocin S16, a phage tail-like bacteriocin with antibacterial activity against Stenotrophomonas maltophilia and Escherichia coli.</title>
        <authorList>
            <person name="Chen J."/>
            <person name="Zhu Y."/>
            <person name="Yin M."/>
            <person name="Xu Y."/>
            <person name="Liang X."/>
            <person name="Huang Y.P."/>
        </authorList>
    </citation>
    <scope>NUCLEOTIDE SEQUENCE</scope>
    <source>
        <strain evidence="3">S16</strain>
    </source>
</reference>
<dbReference type="AlphaFoldDB" id="A0A4Y5KX21"/>
<dbReference type="InterPro" id="IPR006531">
    <property type="entry name" value="Gp5/Vgr_OB"/>
</dbReference>
<feature type="domain" description="Phage spike trimer" evidence="2">
    <location>
        <begin position="128"/>
        <end position="159"/>
    </location>
</feature>
<sequence length="196" mass="20780">MSAEHARLIANLLMIGVVRELDEANGRVRIDADGMLTDWIPWLERRAGPGVRSWCAPEPGEQVVLACPYGDPGQALVLGSLYQDRFPAPADSRLRQRTEFADGSFVEYDQETTTLTVHAGSGNVIVHCSNAQVMATQSVLLDTPSIKATGDLEVAGTITAGKDISTPAEIRAGAIGLKAHTHTAQGPTAPTTPAQP</sequence>
<dbReference type="SUPFAM" id="SSF69255">
    <property type="entry name" value="gp5 N-terminal domain-like"/>
    <property type="match status" value="1"/>
</dbReference>
<proteinExistence type="predicted"/>
<dbReference type="EMBL" id="MH703584">
    <property type="protein sequence ID" value="QCI62413.1"/>
    <property type="molecule type" value="Genomic_DNA"/>
</dbReference>
<protein>
    <submittedName>
        <fullName evidence="3">Tail spike protein</fullName>
    </submittedName>
</protein>
<dbReference type="Gene3D" id="6.20.150.10">
    <property type="match status" value="1"/>
</dbReference>
<organism evidence="3">
    <name type="scientific">Stenotrophomonas maltophilia</name>
    <name type="common">Pseudomonas maltophilia</name>
    <name type="synonym">Xanthomonas maltophilia</name>
    <dbReference type="NCBI Taxonomy" id="40324"/>
    <lineage>
        <taxon>Bacteria</taxon>
        <taxon>Pseudomonadati</taxon>
        <taxon>Pseudomonadota</taxon>
        <taxon>Gammaproteobacteria</taxon>
        <taxon>Lysobacterales</taxon>
        <taxon>Lysobacteraceae</taxon>
        <taxon>Stenotrophomonas</taxon>
        <taxon>Stenotrophomonas maltophilia group</taxon>
    </lineage>
</organism>
<name>A0A4Y5KX21_STEMA</name>
<dbReference type="Pfam" id="PF04717">
    <property type="entry name" value="Phage_base_V"/>
    <property type="match status" value="1"/>
</dbReference>